<accession>A0A917HKH2</accession>
<dbReference type="GO" id="GO:0006351">
    <property type="term" value="P:DNA-templated transcription"/>
    <property type="evidence" value="ECO:0007669"/>
    <property type="project" value="TreeGrafter"/>
</dbReference>
<dbReference type="FunFam" id="1.10.10.10:FF:000001">
    <property type="entry name" value="LysR family transcriptional regulator"/>
    <property type="match status" value="1"/>
</dbReference>
<proteinExistence type="inferred from homology"/>
<dbReference type="InterPro" id="IPR058163">
    <property type="entry name" value="LysR-type_TF_proteobact-type"/>
</dbReference>
<evidence type="ECO:0000313" key="6">
    <source>
        <dbReference type="EMBL" id="GGG82331.1"/>
    </source>
</evidence>
<dbReference type="Proteomes" id="UP000647241">
    <property type="component" value="Unassembled WGS sequence"/>
</dbReference>
<name>A0A917HKH2_9BACT</name>
<dbReference type="SUPFAM" id="SSF46785">
    <property type="entry name" value="Winged helix' DNA-binding domain"/>
    <property type="match status" value="1"/>
</dbReference>
<dbReference type="Gene3D" id="3.40.190.10">
    <property type="entry name" value="Periplasmic binding protein-like II"/>
    <property type="match status" value="2"/>
</dbReference>
<keyword evidence="4" id="KW-0804">Transcription</keyword>
<dbReference type="InterPro" id="IPR005119">
    <property type="entry name" value="LysR_subst-bd"/>
</dbReference>
<dbReference type="Gene3D" id="1.10.10.10">
    <property type="entry name" value="Winged helix-like DNA-binding domain superfamily/Winged helix DNA-binding domain"/>
    <property type="match status" value="1"/>
</dbReference>
<comment type="caution">
    <text evidence="6">The sequence shown here is derived from an EMBL/GenBank/DDBJ whole genome shotgun (WGS) entry which is preliminary data.</text>
</comment>
<dbReference type="InterPro" id="IPR036390">
    <property type="entry name" value="WH_DNA-bd_sf"/>
</dbReference>
<dbReference type="PROSITE" id="PS50931">
    <property type="entry name" value="HTH_LYSR"/>
    <property type="match status" value="1"/>
</dbReference>
<dbReference type="FunFam" id="3.40.190.10:FF:000017">
    <property type="entry name" value="Glycine cleavage system transcriptional activator"/>
    <property type="match status" value="1"/>
</dbReference>
<dbReference type="Pfam" id="PF00126">
    <property type="entry name" value="HTH_1"/>
    <property type="match status" value="1"/>
</dbReference>
<dbReference type="CDD" id="cd08481">
    <property type="entry name" value="PBP2_GcdR_like"/>
    <property type="match status" value="1"/>
</dbReference>
<dbReference type="InterPro" id="IPR000847">
    <property type="entry name" value="LysR_HTH_N"/>
</dbReference>
<dbReference type="AlphaFoldDB" id="A0A917HKH2"/>
<feature type="domain" description="HTH lysR-type" evidence="5">
    <location>
        <begin position="5"/>
        <end position="62"/>
    </location>
</feature>
<comment type="similarity">
    <text evidence="1">Belongs to the LysR transcriptional regulatory family.</text>
</comment>
<dbReference type="RefSeq" id="WP_188554755.1">
    <property type="nucleotide sequence ID" value="NZ_BMGT01000003.1"/>
</dbReference>
<gene>
    <name evidence="6" type="ORF">GCM10011585_27370</name>
</gene>
<keyword evidence="7" id="KW-1185">Reference proteome</keyword>
<evidence type="ECO:0000259" key="5">
    <source>
        <dbReference type="PROSITE" id="PS50931"/>
    </source>
</evidence>
<dbReference type="PANTHER" id="PTHR30537:SF26">
    <property type="entry name" value="GLYCINE CLEAVAGE SYSTEM TRANSCRIPTIONAL ACTIVATOR"/>
    <property type="match status" value="1"/>
</dbReference>
<keyword evidence="3" id="KW-0238">DNA-binding</keyword>
<reference evidence="6" key="2">
    <citation type="submission" date="2020-09" db="EMBL/GenBank/DDBJ databases">
        <authorList>
            <person name="Sun Q."/>
            <person name="Zhou Y."/>
        </authorList>
    </citation>
    <scope>NUCLEOTIDE SEQUENCE</scope>
    <source>
        <strain evidence="6">CGMCC 1.12997</strain>
    </source>
</reference>
<dbReference type="PRINTS" id="PR00039">
    <property type="entry name" value="HTHLYSR"/>
</dbReference>
<sequence length="299" mass="33028">MPELPTISCLQAFESVARHGSITRASVELSLTQSAVSRQIHQLESLLDVSLFERVRQRVVITDAGKLYLNDVSRVMSGLKDATSRIMACGGKTNLLNLAVLPTFATRWLMPRLNDFLEKHPGVTINLATRLVPFDFGMEPFDAGIHYGSPDWPGAVAHHLVDEVTVPVCSPKLKEAQRIRRPADLARAVLLHQTTRTEAWTEWFQMTGVDSPQALRGPRFEQFAMITQAAICDLGVALLPKLLIEEELTSGKLVLLFDRPLRSANAYYLVVPESKTSAILPAAFAQWIIGQAKSGSKES</sequence>
<evidence type="ECO:0000256" key="2">
    <source>
        <dbReference type="ARBA" id="ARBA00023015"/>
    </source>
</evidence>
<organism evidence="6 7">
    <name type="scientific">Edaphobacter dinghuensis</name>
    <dbReference type="NCBI Taxonomy" id="1560005"/>
    <lineage>
        <taxon>Bacteria</taxon>
        <taxon>Pseudomonadati</taxon>
        <taxon>Acidobacteriota</taxon>
        <taxon>Terriglobia</taxon>
        <taxon>Terriglobales</taxon>
        <taxon>Acidobacteriaceae</taxon>
        <taxon>Edaphobacter</taxon>
    </lineage>
</organism>
<dbReference type="GO" id="GO:0003700">
    <property type="term" value="F:DNA-binding transcription factor activity"/>
    <property type="evidence" value="ECO:0007669"/>
    <property type="project" value="InterPro"/>
</dbReference>
<evidence type="ECO:0000256" key="1">
    <source>
        <dbReference type="ARBA" id="ARBA00009437"/>
    </source>
</evidence>
<dbReference type="Pfam" id="PF03466">
    <property type="entry name" value="LysR_substrate"/>
    <property type="match status" value="1"/>
</dbReference>
<dbReference type="SUPFAM" id="SSF53850">
    <property type="entry name" value="Periplasmic binding protein-like II"/>
    <property type="match status" value="1"/>
</dbReference>
<dbReference type="GO" id="GO:0043565">
    <property type="term" value="F:sequence-specific DNA binding"/>
    <property type="evidence" value="ECO:0007669"/>
    <property type="project" value="TreeGrafter"/>
</dbReference>
<evidence type="ECO:0000256" key="4">
    <source>
        <dbReference type="ARBA" id="ARBA00023163"/>
    </source>
</evidence>
<evidence type="ECO:0000256" key="3">
    <source>
        <dbReference type="ARBA" id="ARBA00023125"/>
    </source>
</evidence>
<reference evidence="6" key="1">
    <citation type="journal article" date="2014" name="Int. J. Syst. Evol. Microbiol.">
        <title>Complete genome sequence of Corynebacterium casei LMG S-19264T (=DSM 44701T), isolated from a smear-ripened cheese.</title>
        <authorList>
            <consortium name="US DOE Joint Genome Institute (JGI-PGF)"/>
            <person name="Walter F."/>
            <person name="Albersmeier A."/>
            <person name="Kalinowski J."/>
            <person name="Ruckert C."/>
        </authorList>
    </citation>
    <scope>NUCLEOTIDE SEQUENCE</scope>
    <source>
        <strain evidence="6">CGMCC 1.12997</strain>
    </source>
</reference>
<dbReference type="InterPro" id="IPR036388">
    <property type="entry name" value="WH-like_DNA-bd_sf"/>
</dbReference>
<dbReference type="PANTHER" id="PTHR30537">
    <property type="entry name" value="HTH-TYPE TRANSCRIPTIONAL REGULATOR"/>
    <property type="match status" value="1"/>
</dbReference>
<dbReference type="EMBL" id="BMGT01000003">
    <property type="protein sequence ID" value="GGG82331.1"/>
    <property type="molecule type" value="Genomic_DNA"/>
</dbReference>
<protein>
    <submittedName>
        <fullName evidence="6">Transcriptional regulator</fullName>
    </submittedName>
</protein>
<evidence type="ECO:0000313" key="7">
    <source>
        <dbReference type="Proteomes" id="UP000647241"/>
    </source>
</evidence>
<keyword evidence="2" id="KW-0805">Transcription regulation</keyword>